<dbReference type="InterPro" id="IPR050955">
    <property type="entry name" value="Plant_Biomass_Hydrol_Est"/>
</dbReference>
<feature type="chain" id="PRO_5026943534" description="Phospholipase/carboxylesterase/thioesterase domain-containing protein" evidence="2">
    <location>
        <begin position="23"/>
        <end position="244"/>
    </location>
</feature>
<evidence type="ECO:0008006" key="5">
    <source>
        <dbReference type="Google" id="ProtNLM"/>
    </source>
</evidence>
<dbReference type="GO" id="GO:0016787">
    <property type="term" value="F:hydrolase activity"/>
    <property type="evidence" value="ECO:0007669"/>
    <property type="project" value="UniProtKB-KW"/>
</dbReference>
<dbReference type="PANTHER" id="PTHR43037">
    <property type="entry name" value="UNNAMED PRODUCT-RELATED"/>
    <property type="match status" value="1"/>
</dbReference>
<dbReference type="Gene3D" id="3.40.50.1820">
    <property type="entry name" value="alpha/beta hydrolase"/>
    <property type="match status" value="1"/>
</dbReference>
<dbReference type="Pfam" id="PF00756">
    <property type="entry name" value="Esterase"/>
    <property type="match status" value="1"/>
</dbReference>
<dbReference type="AlphaFoldDB" id="A0A6P2DKW5"/>
<dbReference type="EMBL" id="LR593886">
    <property type="protein sequence ID" value="VTS01161.1"/>
    <property type="molecule type" value="Genomic_DNA"/>
</dbReference>
<dbReference type="InterPro" id="IPR029058">
    <property type="entry name" value="AB_hydrolase_fold"/>
</dbReference>
<name>A0A6P2DKW5_9BACT</name>
<evidence type="ECO:0000256" key="2">
    <source>
        <dbReference type="SAM" id="SignalP"/>
    </source>
</evidence>
<dbReference type="PANTHER" id="PTHR43037:SF1">
    <property type="entry name" value="BLL1128 PROTEIN"/>
    <property type="match status" value="1"/>
</dbReference>
<dbReference type="KEGG" id="gms:SOIL9_79420"/>
<accession>A0A6P2DKW5</accession>
<reference evidence="3 4" key="1">
    <citation type="submission" date="2019-05" db="EMBL/GenBank/DDBJ databases">
        <authorList>
            <consortium name="Science for Life Laboratories"/>
        </authorList>
    </citation>
    <scope>NUCLEOTIDE SEQUENCE [LARGE SCALE GENOMIC DNA]</scope>
    <source>
        <strain evidence="3">Soil9</strain>
    </source>
</reference>
<protein>
    <recommendedName>
        <fullName evidence="5">Phospholipase/carboxylesterase/thioesterase domain-containing protein</fullName>
    </recommendedName>
</protein>
<dbReference type="Proteomes" id="UP000464178">
    <property type="component" value="Chromosome"/>
</dbReference>
<dbReference type="SUPFAM" id="SSF53474">
    <property type="entry name" value="alpha/beta-Hydrolases"/>
    <property type="match status" value="1"/>
</dbReference>
<keyword evidence="1 2" id="KW-0732">Signal</keyword>
<gene>
    <name evidence="3" type="ORF">SOIL9_79420</name>
</gene>
<evidence type="ECO:0000256" key="1">
    <source>
        <dbReference type="ARBA" id="ARBA00022729"/>
    </source>
</evidence>
<keyword evidence="4" id="KW-1185">Reference proteome</keyword>
<dbReference type="InterPro" id="IPR000801">
    <property type="entry name" value="Esterase-like"/>
</dbReference>
<organism evidence="3 4">
    <name type="scientific">Gemmata massiliana</name>
    <dbReference type="NCBI Taxonomy" id="1210884"/>
    <lineage>
        <taxon>Bacteria</taxon>
        <taxon>Pseudomonadati</taxon>
        <taxon>Planctomycetota</taxon>
        <taxon>Planctomycetia</taxon>
        <taxon>Gemmatales</taxon>
        <taxon>Gemmataceae</taxon>
        <taxon>Gemmata</taxon>
    </lineage>
</organism>
<feature type="signal peptide" evidence="2">
    <location>
        <begin position="1"/>
        <end position="22"/>
    </location>
</feature>
<evidence type="ECO:0000313" key="4">
    <source>
        <dbReference type="Proteomes" id="UP000464178"/>
    </source>
</evidence>
<evidence type="ECO:0000313" key="3">
    <source>
        <dbReference type="EMBL" id="VTS01161.1"/>
    </source>
</evidence>
<sequence>MRSLFLSAVVLLALVAVRPVRADEKPKTGFIDKTFKNADGSTSPYVVFVPKNYDGTKEYPTILFLHGSGETKGGKKMPVEVGLGEAIKKREATFPFIVVIPQSEKRTWSATSDDGKRALAILDAVQKEYKTDPKQQILSGLSMGGYGTWSIATAHPDRWAAIVPVCGGGNPKEADKIKSIPCWCFHGDADTAVKVERSREMIDALKKAGAEPKYTEYPKVGHNSWDMAYGTDELYKWLLGQKKK</sequence>
<dbReference type="RefSeq" id="WP_162672375.1">
    <property type="nucleotide sequence ID" value="NZ_LR593886.1"/>
</dbReference>
<keyword evidence="3" id="KW-0378">Hydrolase</keyword>
<proteinExistence type="predicted"/>